<dbReference type="NCBIfam" id="NF001567">
    <property type="entry name" value="PRK00389.1"/>
    <property type="match status" value="1"/>
</dbReference>
<evidence type="ECO:0000256" key="2">
    <source>
        <dbReference type="ARBA" id="ARBA00008609"/>
    </source>
</evidence>
<keyword evidence="8 12" id="KW-0496">Mitochondrion</keyword>
<dbReference type="OrthoDB" id="10263536at2759"/>
<dbReference type="GO" id="GO:0006546">
    <property type="term" value="P:glycine catabolic process"/>
    <property type="evidence" value="ECO:0007669"/>
    <property type="project" value="InterPro"/>
</dbReference>
<comment type="subcellular location">
    <subcellularLocation>
        <location evidence="1 12">Mitochondrion</location>
    </subcellularLocation>
</comment>
<comment type="caution">
    <text evidence="15">The sequence shown here is derived from an EMBL/GenBank/DDBJ whole genome shotgun (WGS) entry which is preliminary data.</text>
</comment>
<dbReference type="Gene3D" id="3.30.1360.120">
    <property type="entry name" value="Probable tRNA modification gtpase trme, domain 1"/>
    <property type="match status" value="1"/>
</dbReference>
<evidence type="ECO:0000256" key="3">
    <source>
        <dbReference type="ARBA" id="ARBA00011690"/>
    </source>
</evidence>
<dbReference type="EC" id="2.1.2.10" evidence="4 12"/>
<evidence type="ECO:0000256" key="11">
    <source>
        <dbReference type="PIRSR" id="PIRSR006487-1"/>
    </source>
</evidence>
<evidence type="ECO:0000256" key="9">
    <source>
        <dbReference type="ARBA" id="ARBA00031395"/>
    </source>
</evidence>
<dbReference type="InterPro" id="IPR013977">
    <property type="entry name" value="GcvT_C"/>
</dbReference>
<evidence type="ECO:0000256" key="10">
    <source>
        <dbReference type="ARBA" id="ARBA00047665"/>
    </source>
</evidence>
<dbReference type="GO" id="GO:0005739">
    <property type="term" value="C:mitochondrion"/>
    <property type="evidence" value="ECO:0007669"/>
    <property type="project" value="UniProtKB-SubCell"/>
</dbReference>
<reference evidence="15 16" key="1">
    <citation type="submission" date="2018-08" db="EMBL/GenBank/DDBJ databases">
        <title>Genome and evolution of the arbuscular mycorrhizal fungus Diversispora epigaea (formerly Glomus versiforme) and its bacterial endosymbionts.</title>
        <authorList>
            <person name="Sun X."/>
            <person name="Fei Z."/>
            <person name="Harrison M."/>
        </authorList>
    </citation>
    <scope>NUCLEOTIDE SEQUENCE [LARGE SCALE GENOMIC DNA]</scope>
    <source>
        <strain evidence="15 16">IT104</strain>
    </source>
</reference>
<evidence type="ECO:0000256" key="8">
    <source>
        <dbReference type="ARBA" id="ARBA00023128"/>
    </source>
</evidence>
<keyword evidence="6 12" id="KW-0808">Transferase</keyword>
<sequence length="427" mass="47956">MKKILLKIWWTVNLQSSKKTPPRTLNLSLNELAIIKRNYAAYEEKNLILPNLKRTPVHDFVVQQGGKMVPFAGWSMPVHFANTGVLAEHLHTRDSASLFDVSHMQQLKILGKDRIKFLELLTVADIEEMPFGAATLSLFTNENGGIVDDMIVSKHADHLHVVTNASCAEKVLKHIRNQMYKLQSRGWFLNLEVIKDYALLAFQGPKTAEILRKLGDKDLRDFKFMTTRYINIKKIELHMTRGGYTGEDGFEIGVSHLAATRFTKLLLGYPSVQLAGLGARDSLRLEAGLCLYGHDIDETTTPIEAGLSWTIAKRRKVEGGFLGDEHILKQLNDKSLVKKRRIGLIVEGAPARENAEIYNEEEQLVGKVTSGGPSPTLGKNIAMGYVRTGYNTNGTPLKVKVRERMQKATVVKMPFVKPKYYRGDETA</sequence>
<evidence type="ECO:0000259" key="14">
    <source>
        <dbReference type="Pfam" id="PF08669"/>
    </source>
</evidence>
<comment type="function">
    <text evidence="12">The glycine cleavage system catalyzes the degradation of glycine.</text>
</comment>
<dbReference type="Gene3D" id="3.30.70.1400">
    <property type="entry name" value="Aminomethyltransferase beta-barrel domains"/>
    <property type="match status" value="1"/>
</dbReference>
<feature type="domain" description="GCVT N-terminal" evidence="13">
    <location>
        <begin position="57"/>
        <end position="313"/>
    </location>
</feature>
<dbReference type="FunFam" id="3.30.70.1400:FF:000001">
    <property type="entry name" value="Aminomethyltransferase"/>
    <property type="match status" value="1"/>
</dbReference>
<evidence type="ECO:0000256" key="4">
    <source>
        <dbReference type="ARBA" id="ARBA00012616"/>
    </source>
</evidence>
<evidence type="ECO:0000259" key="13">
    <source>
        <dbReference type="Pfam" id="PF01571"/>
    </source>
</evidence>
<evidence type="ECO:0000256" key="6">
    <source>
        <dbReference type="ARBA" id="ARBA00022679"/>
    </source>
</evidence>
<dbReference type="Pfam" id="PF01571">
    <property type="entry name" value="GCV_T"/>
    <property type="match status" value="1"/>
</dbReference>
<evidence type="ECO:0000256" key="12">
    <source>
        <dbReference type="RuleBase" id="RU003981"/>
    </source>
</evidence>
<dbReference type="Pfam" id="PF08669">
    <property type="entry name" value="GCV_T_C"/>
    <property type="match status" value="1"/>
</dbReference>
<dbReference type="Proteomes" id="UP000266861">
    <property type="component" value="Unassembled WGS sequence"/>
</dbReference>
<keyword evidence="16" id="KW-1185">Reference proteome</keyword>
<evidence type="ECO:0000256" key="7">
    <source>
        <dbReference type="ARBA" id="ARBA00022946"/>
    </source>
</evidence>
<evidence type="ECO:0000256" key="5">
    <source>
        <dbReference type="ARBA" id="ARBA00022576"/>
    </source>
</evidence>
<dbReference type="FunFam" id="4.10.1250.10:FF:000002">
    <property type="entry name" value="Aminomethyltransferase"/>
    <property type="match status" value="1"/>
</dbReference>
<dbReference type="EMBL" id="PQFF01000077">
    <property type="protein sequence ID" value="RHZ84467.1"/>
    <property type="molecule type" value="Genomic_DNA"/>
</dbReference>
<dbReference type="AlphaFoldDB" id="A0A397JAD7"/>
<dbReference type="STRING" id="1348612.A0A397JAD7"/>
<dbReference type="SUPFAM" id="SSF103025">
    <property type="entry name" value="Folate-binding domain"/>
    <property type="match status" value="1"/>
</dbReference>
<dbReference type="GO" id="GO:0004047">
    <property type="term" value="F:aminomethyltransferase activity"/>
    <property type="evidence" value="ECO:0007669"/>
    <property type="project" value="UniProtKB-EC"/>
</dbReference>
<dbReference type="FunFam" id="2.40.30.110:FF:000002">
    <property type="entry name" value="Aminomethyltransferase"/>
    <property type="match status" value="1"/>
</dbReference>
<evidence type="ECO:0000313" key="16">
    <source>
        <dbReference type="Proteomes" id="UP000266861"/>
    </source>
</evidence>
<dbReference type="PIRSF" id="PIRSF006487">
    <property type="entry name" value="GcvT"/>
    <property type="match status" value="1"/>
</dbReference>
<dbReference type="Gene3D" id="4.10.1250.10">
    <property type="entry name" value="Aminomethyltransferase fragment"/>
    <property type="match status" value="1"/>
</dbReference>
<organism evidence="15 16">
    <name type="scientific">Diversispora epigaea</name>
    <dbReference type="NCBI Taxonomy" id="1348612"/>
    <lineage>
        <taxon>Eukaryota</taxon>
        <taxon>Fungi</taxon>
        <taxon>Fungi incertae sedis</taxon>
        <taxon>Mucoromycota</taxon>
        <taxon>Glomeromycotina</taxon>
        <taxon>Glomeromycetes</taxon>
        <taxon>Diversisporales</taxon>
        <taxon>Diversisporaceae</taxon>
        <taxon>Diversispora</taxon>
    </lineage>
</organism>
<comment type="catalytic activity">
    <reaction evidence="10 12">
        <text>N(6)-[(R)-S(8)-aminomethyldihydrolipoyl]-L-lysyl-[protein] + (6S)-5,6,7,8-tetrahydrofolate = N(6)-[(R)-dihydrolipoyl]-L-lysyl-[protein] + (6R)-5,10-methylene-5,6,7,8-tetrahydrofolate + NH4(+)</text>
        <dbReference type="Rhea" id="RHEA:16945"/>
        <dbReference type="Rhea" id="RHEA-COMP:10475"/>
        <dbReference type="Rhea" id="RHEA-COMP:10492"/>
        <dbReference type="ChEBI" id="CHEBI:15636"/>
        <dbReference type="ChEBI" id="CHEBI:28938"/>
        <dbReference type="ChEBI" id="CHEBI:57453"/>
        <dbReference type="ChEBI" id="CHEBI:83100"/>
        <dbReference type="ChEBI" id="CHEBI:83143"/>
        <dbReference type="EC" id="2.1.2.10"/>
    </reaction>
</comment>
<dbReference type="InterPro" id="IPR027266">
    <property type="entry name" value="TrmE/GcvT-like"/>
</dbReference>
<dbReference type="GO" id="GO:0008483">
    <property type="term" value="F:transaminase activity"/>
    <property type="evidence" value="ECO:0007669"/>
    <property type="project" value="UniProtKB-KW"/>
</dbReference>
<evidence type="ECO:0000256" key="1">
    <source>
        <dbReference type="ARBA" id="ARBA00004173"/>
    </source>
</evidence>
<dbReference type="InterPro" id="IPR028896">
    <property type="entry name" value="GcvT/YgfZ/DmdA"/>
</dbReference>
<dbReference type="NCBIfam" id="TIGR00528">
    <property type="entry name" value="gcvT"/>
    <property type="match status" value="1"/>
</dbReference>
<feature type="domain" description="Aminomethyltransferase C-terminal" evidence="14">
    <location>
        <begin position="339"/>
        <end position="417"/>
    </location>
</feature>
<name>A0A397JAD7_9GLOM</name>
<feature type="binding site" evidence="11">
    <location>
        <position position="251"/>
    </location>
    <ligand>
        <name>substrate</name>
    </ligand>
</feature>
<dbReference type="PANTHER" id="PTHR43757">
    <property type="entry name" value="AMINOMETHYLTRANSFERASE"/>
    <property type="match status" value="1"/>
</dbReference>
<proteinExistence type="inferred from homology"/>
<comment type="subunit">
    <text evidence="3 12">The glycine cleavage system is composed of four proteins: P, T, L and H.</text>
</comment>
<accession>A0A397JAD7</accession>
<comment type="similarity">
    <text evidence="2 12">Belongs to the GcvT family.</text>
</comment>
<keyword evidence="5 12" id="KW-0032">Aminotransferase</keyword>
<dbReference type="InterPro" id="IPR029043">
    <property type="entry name" value="GcvT/YgfZ_C"/>
</dbReference>
<protein>
    <recommendedName>
        <fullName evidence="4 12">Aminomethyltransferase</fullName>
        <ecNumber evidence="4 12">2.1.2.10</ecNumber>
    </recommendedName>
    <alternativeName>
        <fullName evidence="9 12">Glycine cleavage system T protein</fullName>
    </alternativeName>
</protein>
<keyword evidence="7 12" id="KW-0809">Transit peptide</keyword>
<dbReference type="InterPro" id="IPR006223">
    <property type="entry name" value="GcvT"/>
</dbReference>
<evidence type="ECO:0000313" key="15">
    <source>
        <dbReference type="EMBL" id="RHZ84467.1"/>
    </source>
</evidence>
<dbReference type="SUPFAM" id="SSF101790">
    <property type="entry name" value="Aminomethyltransferase beta-barrel domain"/>
    <property type="match status" value="1"/>
</dbReference>
<dbReference type="Gene3D" id="2.40.30.110">
    <property type="entry name" value="Aminomethyltransferase beta-barrel domains"/>
    <property type="match status" value="1"/>
</dbReference>
<dbReference type="GO" id="GO:0005960">
    <property type="term" value="C:glycine cleavage complex"/>
    <property type="evidence" value="ECO:0007669"/>
    <property type="project" value="InterPro"/>
</dbReference>
<dbReference type="PANTHER" id="PTHR43757:SF2">
    <property type="entry name" value="AMINOMETHYLTRANSFERASE, MITOCHONDRIAL"/>
    <property type="match status" value="1"/>
</dbReference>
<gene>
    <name evidence="15" type="ORF">Glove_81g52</name>
</gene>
<dbReference type="InterPro" id="IPR006222">
    <property type="entry name" value="GCVT_N"/>
</dbReference>